<dbReference type="PANTHER" id="PTHR46263">
    <property type="entry name" value="ARMADILLO REPEAT-CONTAINING PROTEIN 7"/>
    <property type="match status" value="1"/>
</dbReference>
<evidence type="ECO:0008006" key="3">
    <source>
        <dbReference type="Google" id="ProtNLM"/>
    </source>
</evidence>
<dbReference type="SUPFAM" id="SSF48371">
    <property type="entry name" value="ARM repeat"/>
    <property type="match status" value="1"/>
</dbReference>
<dbReference type="InterPro" id="IPR016024">
    <property type="entry name" value="ARM-type_fold"/>
</dbReference>
<keyword evidence="2" id="KW-1185">Reference proteome</keyword>
<dbReference type="InterPro" id="IPR042462">
    <property type="entry name" value="ARMC7"/>
</dbReference>
<accession>A0A6G0TXS6</accession>
<evidence type="ECO:0000313" key="1">
    <source>
        <dbReference type="EMBL" id="KAE9540096.1"/>
    </source>
</evidence>
<protein>
    <recommendedName>
        <fullName evidence="3">Armadillo repeat-containing domain-containing protein</fullName>
    </recommendedName>
</protein>
<gene>
    <name evidence="1" type="ORF">AGLY_005348</name>
</gene>
<dbReference type="EMBL" id="VYZN01000014">
    <property type="protein sequence ID" value="KAE9540096.1"/>
    <property type="molecule type" value="Genomic_DNA"/>
</dbReference>
<evidence type="ECO:0000313" key="2">
    <source>
        <dbReference type="Proteomes" id="UP000475862"/>
    </source>
</evidence>
<comment type="caution">
    <text evidence="1">The sequence shown here is derived from an EMBL/GenBank/DDBJ whole genome shotgun (WGS) entry which is preliminary data.</text>
</comment>
<reference evidence="1 2" key="1">
    <citation type="submission" date="2019-08" db="EMBL/GenBank/DDBJ databases">
        <title>The genome of the soybean aphid Biotype 1, its phylome, world population structure and adaptation to the North American continent.</title>
        <authorList>
            <person name="Giordano R."/>
            <person name="Donthu R.K."/>
            <person name="Hernandez A.G."/>
            <person name="Wright C.L."/>
            <person name="Zimin A.V."/>
        </authorList>
    </citation>
    <scope>NUCLEOTIDE SEQUENCE [LARGE SCALE GENOMIC DNA]</scope>
    <source>
        <tissue evidence="1">Whole aphids</tissue>
    </source>
</reference>
<dbReference type="Proteomes" id="UP000475862">
    <property type="component" value="Unassembled WGS sequence"/>
</dbReference>
<dbReference type="InterPro" id="IPR011989">
    <property type="entry name" value="ARM-like"/>
</dbReference>
<dbReference type="AlphaFoldDB" id="A0A6G0TXS6"/>
<organism evidence="1 2">
    <name type="scientific">Aphis glycines</name>
    <name type="common">Soybean aphid</name>
    <dbReference type="NCBI Taxonomy" id="307491"/>
    <lineage>
        <taxon>Eukaryota</taxon>
        <taxon>Metazoa</taxon>
        <taxon>Ecdysozoa</taxon>
        <taxon>Arthropoda</taxon>
        <taxon>Hexapoda</taxon>
        <taxon>Insecta</taxon>
        <taxon>Pterygota</taxon>
        <taxon>Neoptera</taxon>
        <taxon>Paraneoptera</taxon>
        <taxon>Hemiptera</taxon>
        <taxon>Sternorrhyncha</taxon>
        <taxon>Aphidomorpha</taxon>
        <taxon>Aphidoidea</taxon>
        <taxon>Aphididae</taxon>
        <taxon>Aphidini</taxon>
        <taxon>Aphis</taxon>
        <taxon>Aphis</taxon>
    </lineage>
</organism>
<dbReference type="OrthoDB" id="201709at2759"/>
<name>A0A6G0TXS6_APHGL</name>
<dbReference type="Gene3D" id="1.25.10.10">
    <property type="entry name" value="Leucine-rich Repeat Variant"/>
    <property type="match status" value="1"/>
</dbReference>
<proteinExistence type="predicted"/>
<sequence>MSDNTVFLSCVHYSSNDRRPCNRCPSSSYLGKPFDVGETLIDYYAIVVRRRSSFTFYFGFHRFRGLYMFHKPQDLLKRTPPDGINRPEFLKQLVQEFRKTNSAESKLQVLANLANFAYDPVNYQHIRTQKVIDLFLEQLASDNNKLIEFAAAGLCNLVNDPVNKDYIIGNGGIQKIEKNLSLDDDNIILSCITTLMYLYAPEIKTGF</sequence>
<dbReference type="PANTHER" id="PTHR46263:SF1">
    <property type="entry name" value="ARMADILLO REPEAT-CONTAINING PROTEIN 7"/>
    <property type="match status" value="1"/>
</dbReference>